<accession>A0A8S8ZTC1</accession>
<evidence type="ECO:0000256" key="4">
    <source>
        <dbReference type="SAM" id="MobiDB-lite"/>
    </source>
</evidence>
<comment type="caution">
    <text evidence="5">The sequence shown here is derived from an EMBL/GenBank/DDBJ whole genome shotgun (WGS) entry which is preliminary data.</text>
</comment>
<evidence type="ECO:0000313" key="6">
    <source>
        <dbReference type="Proteomes" id="UP000433876"/>
    </source>
</evidence>
<dbReference type="GO" id="GO:0000049">
    <property type="term" value="F:tRNA binding"/>
    <property type="evidence" value="ECO:0007669"/>
    <property type="project" value="InterPro"/>
</dbReference>
<sequence>MASSTSPPHPASEAIPPTNTTTTIATTTTTKPCAKCRSQPGTLDSRGQLVCPSCFQKFISQKCIKQIGLLNKDVRSSSSQSLSAYHSTQKNSGPPQSSSRRYFLGLSLGPSSAALLELLNENVEYQVSRKKNPPFELSVVHREREREKVEECVKRLAGRYPRFEFRVVYLEEVVGLGSVDWEGLGLGDFATASSSTTENDATTTTSTTASKLRRLFDNLPSTTSRTDLLRLFTRHLLIAEACKPPNKCHALLLGSSTTALAELTLSETAKGRGFSLPWQINDGVLGVPSFSSSPTSSSARPANSSPTSSHTNKPKAKTSEDQGILIYHPLRDALRKELVTFTKLAGEPTPIAELLPETDLTTTAAVVSHKDLSIEEVMVRYFADVEENYPSIVANVARTTGKLMRLFGGGGADGVEGVGGDASEDDEERLCGLCSMPLDEFGDERWKGELGEDSYRDAAVTVEDEGEKKMTKTTKQRICYGCERSIRV</sequence>
<dbReference type="HAMAP" id="MF_03054">
    <property type="entry name" value="CTU2"/>
    <property type="match status" value="1"/>
</dbReference>
<dbReference type="GO" id="GO:0016783">
    <property type="term" value="F:sulfurtransferase activity"/>
    <property type="evidence" value="ECO:0007669"/>
    <property type="project" value="TreeGrafter"/>
</dbReference>
<dbReference type="GO" id="GO:0032447">
    <property type="term" value="P:protein urmylation"/>
    <property type="evidence" value="ECO:0007669"/>
    <property type="project" value="UniProtKB-UniRule"/>
</dbReference>
<evidence type="ECO:0000256" key="2">
    <source>
        <dbReference type="ARBA" id="ARBA00022694"/>
    </source>
</evidence>
<dbReference type="InterPro" id="IPR014729">
    <property type="entry name" value="Rossmann-like_a/b/a_fold"/>
</dbReference>
<comment type="subcellular location">
    <subcellularLocation>
        <location evidence="3">Cytoplasm</location>
    </subcellularLocation>
</comment>
<evidence type="ECO:0000256" key="1">
    <source>
        <dbReference type="ARBA" id="ARBA00022490"/>
    </source>
</evidence>
<evidence type="ECO:0000313" key="5">
    <source>
        <dbReference type="EMBL" id="KAA8633303.1"/>
    </source>
</evidence>
<keyword evidence="1 3" id="KW-0963">Cytoplasm</keyword>
<dbReference type="EMBL" id="NMPR01000039">
    <property type="protein sequence ID" value="KAA8633303.1"/>
    <property type="molecule type" value="Genomic_DNA"/>
</dbReference>
<feature type="region of interest" description="Disordered" evidence="4">
    <location>
        <begin position="1"/>
        <end position="24"/>
    </location>
</feature>
<comment type="pathway">
    <text evidence="3">tRNA modification; 5-methoxycarbonylmethyl-2-thiouridine-tRNA biosynthesis.</text>
</comment>
<dbReference type="Gene3D" id="3.40.50.620">
    <property type="entry name" value="HUPs"/>
    <property type="match status" value="1"/>
</dbReference>
<name>A0A8S8ZTC1_SORMA</name>
<proteinExistence type="inferred from homology"/>
<dbReference type="AlphaFoldDB" id="A0A8S8ZTC1"/>
<dbReference type="InterPro" id="IPR019407">
    <property type="entry name" value="CTU2"/>
</dbReference>
<feature type="compositionally biased region" description="Low complexity" evidence="4">
    <location>
        <begin position="14"/>
        <end position="24"/>
    </location>
</feature>
<dbReference type="VEuPathDB" id="FungiDB:SMAC_02151"/>
<protein>
    <recommendedName>
        <fullName evidence="3">Cytoplasmic tRNA 2-thiolation protein 2</fullName>
    </recommendedName>
</protein>
<dbReference type="PANTHER" id="PTHR20882">
    <property type="entry name" value="CYTOPLASMIC TRNA 2-THIOLATION PROTEIN 2"/>
    <property type="match status" value="1"/>
</dbReference>
<keyword evidence="2 3" id="KW-0819">tRNA processing</keyword>
<organism evidence="5 6">
    <name type="scientific">Sordaria macrospora</name>
    <dbReference type="NCBI Taxonomy" id="5147"/>
    <lineage>
        <taxon>Eukaryota</taxon>
        <taxon>Fungi</taxon>
        <taxon>Dikarya</taxon>
        <taxon>Ascomycota</taxon>
        <taxon>Pezizomycotina</taxon>
        <taxon>Sordariomycetes</taxon>
        <taxon>Sordariomycetidae</taxon>
        <taxon>Sordariales</taxon>
        <taxon>Sordariaceae</taxon>
        <taxon>Sordaria</taxon>
    </lineage>
</organism>
<dbReference type="Pfam" id="PF10288">
    <property type="entry name" value="CTU2"/>
    <property type="match status" value="1"/>
</dbReference>
<feature type="compositionally biased region" description="Low complexity" evidence="4">
    <location>
        <begin position="289"/>
        <end position="309"/>
    </location>
</feature>
<dbReference type="GO" id="GO:0005829">
    <property type="term" value="C:cytosol"/>
    <property type="evidence" value="ECO:0007669"/>
    <property type="project" value="TreeGrafter"/>
</dbReference>
<evidence type="ECO:0000256" key="3">
    <source>
        <dbReference type="HAMAP-Rule" id="MF_03054"/>
    </source>
</evidence>
<comment type="function">
    <text evidence="3">Plays a central role in 2-thiolation of mcm(5)S(2)U at tRNA wobble positions of tRNA(Lys), tRNA(Glu) and tRNA(Gln). May act by forming a heterodimer with NCS6 that ligates sulfur from thiocarboxylated URM1 onto the uridine of tRNAs at wobble position. Prior mcm(5) tRNA modification by the elongator complex is required for 2-thiolation. May also be involved in protein urmylation.</text>
</comment>
<dbReference type="Proteomes" id="UP000433876">
    <property type="component" value="Unassembled WGS sequence"/>
</dbReference>
<dbReference type="OMA" id="LHILHES"/>
<feature type="region of interest" description="Disordered" evidence="4">
    <location>
        <begin position="289"/>
        <end position="321"/>
    </location>
</feature>
<dbReference type="GO" id="GO:0016779">
    <property type="term" value="F:nucleotidyltransferase activity"/>
    <property type="evidence" value="ECO:0007669"/>
    <property type="project" value="UniProtKB-UniRule"/>
</dbReference>
<dbReference type="GO" id="GO:0002143">
    <property type="term" value="P:tRNA wobble position uridine thiolation"/>
    <property type="evidence" value="ECO:0007669"/>
    <property type="project" value="TreeGrafter"/>
</dbReference>
<reference evidence="5 6" key="1">
    <citation type="submission" date="2017-07" db="EMBL/GenBank/DDBJ databases">
        <title>Genome sequence of the Sordaria macrospora wild type strain R19027.</title>
        <authorList>
            <person name="Nowrousian M."/>
            <person name="Teichert I."/>
            <person name="Kueck U."/>
        </authorList>
    </citation>
    <scope>NUCLEOTIDE SEQUENCE [LARGE SCALE GENOMIC DNA]</scope>
    <source>
        <strain evidence="5 6">R19027</strain>
        <tissue evidence="5">Mycelium</tissue>
    </source>
</reference>
<gene>
    <name evidence="3" type="primary">NCS2</name>
    <name evidence="3" type="synonym">CTU2</name>
    <name evidence="5" type="ORF">SMACR_02151</name>
</gene>
<comment type="similarity">
    <text evidence="3">Belongs to the CTU2/NCS2 family.</text>
</comment>
<dbReference type="PANTHER" id="PTHR20882:SF14">
    <property type="entry name" value="CYTOPLASMIC TRNA 2-THIOLATION PROTEIN 2"/>
    <property type="match status" value="1"/>
</dbReference>